<evidence type="ECO:0000256" key="2">
    <source>
        <dbReference type="SAM" id="MobiDB-lite"/>
    </source>
</evidence>
<dbReference type="AlphaFoldDB" id="A0A0D0BK07"/>
<keyword evidence="1" id="KW-0175">Coiled coil</keyword>
<feature type="coiled-coil region" evidence="1">
    <location>
        <begin position="425"/>
        <end position="452"/>
    </location>
</feature>
<feature type="compositionally biased region" description="Basic and acidic residues" evidence="2">
    <location>
        <begin position="49"/>
        <end position="66"/>
    </location>
</feature>
<reference evidence="3 4" key="1">
    <citation type="submission" date="2014-04" db="EMBL/GenBank/DDBJ databases">
        <authorList>
            <consortium name="DOE Joint Genome Institute"/>
            <person name="Kuo A."/>
            <person name="Ruytinx J."/>
            <person name="Rineau F."/>
            <person name="Colpaert J."/>
            <person name="Kohler A."/>
            <person name="Nagy L.G."/>
            <person name="Floudas D."/>
            <person name="Copeland A."/>
            <person name="Barry K.W."/>
            <person name="Cichocki N."/>
            <person name="Veneault-Fourrey C."/>
            <person name="LaButti K."/>
            <person name="Lindquist E.A."/>
            <person name="Lipzen A."/>
            <person name="Lundell T."/>
            <person name="Morin E."/>
            <person name="Murat C."/>
            <person name="Sun H."/>
            <person name="Tunlid A."/>
            <person name="Henrissat B."/>
            <person name="Grigoriev I.V."/>
            <person name="Hibbett D.S."/>
            <person name="Martin F."/>
            <person name="Nordberg H.P."/>
            <person name="Cantor M.N."/>
            <person name="Hua S.X."/>
        </authorList>
    </citation>
    <scope>NUCLEOTIDE SEQUENCE [LARGE SCALE GENOMIC DNA]</scope>
    <source>
        <strain evidence="3 4">UH-Slu-Lm8-n1</strain>
    </source>
</reference>
<feature type="compositionally biased region" description="Low complexity" evidence="2">
    <location>
        <begin position="205"/>
        <end position="216"/>
    </location>
</feature>
<protein>
    <submittedName>
        <fullName evidence="3">Uncharacterized protein</fullName>
    </submittedName>
</protein>
<dbReference type="EMBL" id="KN835161">
    <property type="protein sequence ID" value="KIK46312.1"/>
    <property type="molecule type" value="Genomic_DNA"/>
</dbReference>
<organism evidence="3 4">
    <name type="scientific">Suillus luteus UH-Slu-Lm8-n1</name>
    <dbReference type="NCBI Taxonomy" id="930992"/>
    <lineage>
        <taxon>Eukaryota</taxon>
        <taxon>Fungi</taxon>
        <taxon>Dikarya</taxon>
        <taxon>Basidiomycota</taxon>
        <taxon>Agaricomycotina</taxon>
        <taxon>Agaricomycetes</taxon>
        <taxon>Agaricomycetidae</taxon>
        <taxon>Boletales</taxon>
        <taxon>Suillineae</taxon>
        <taxon>Suillaceae</taxon>
        <taxon>Suillus</taxon>
    </lineage>
</organism>
<evidence type="ECO:0000256" key="1">
    <source>
        <dbReference type="SAM" id="Coils"/>
    </source>
</evidence>
<evidence type="ECO:0000313" key="4">
    <source>
        <dbReference type="Proteomes" id="UP000054485"/>
    </source>
</evidence>
<dbReference type="HOGENOM" id="CLU_022554_0_0_1"/>
<keyword evidence="4" id="KW-1185">Reference proteome</keyword>
<accession>A0A0D0BK07</accession>
<feature type="compositionally biased region" description="Polar residues" evidence="2">
    <location>
        <begin position="1"/>
        <end position="11"/>
    </location>
</feature>
<proteinExistence type="predicted"/>
<feature type="region of interest" description="Disordered" evidence="2">
    <location>
        <begin position="648"/>
        <end position="677"/>
    </location>
</feature>
<evidence type="ECO:0000313" key="3">
    <source>
        <dbReference type="EMBL" id="KIK46312.1"/>
    </source>
</evidence>
<dbReference type="InParanoid" id="A0A0D0BK07"/>
<feature type="region of interest" description="Disordered" evidence="2">
    <location>
        <begin position="1"/>
        <end position="66"/>
    </location>
</feature>
<feature type="region of interest" description="Disordered" evidence="2">
    <location>
        <begin position="203"/>
        <end position="224"/>
    </location>
</feature>
<sequence length="774" mass="82923">MARATRSATQQNEKDKQPDPAVSQRTKQSTKKRKRVSLPDDDQPAQKQHRGENGIKEESTDDKLSKGKMSELDHVADVPLDTPIAQKVLEILEMVDSQGLLDRVFPLPATNPSEPSTSKSQTGTCSLRTLLSEPSQHPLRVLHSAVQNLFPVVHHARSRPSSATALQLRFCNLAISLLNQASFHSVPLPLDIESIIPVNPEPCTSDAPPLSSSLPDKSSHTGQGKKYALMQRLPSGTWWSSLGSDLSTDSKEFKDLQTANAELVAILPSPSSLAYSDSTTTKSTATLTDTQAPMTLSAYVPKKPPGHRSKLLGPRHVSCGSFLDYGPYASFAPSFDQEGVEIGREALGEVLWRWEDRKKNWTAEKARAAEDAAQCLPMEGLEEDEEEQNNVIDPSLEDSFDDDEEALDGLLSKEQVASLKSVLKSLELENAVQELLDRNTKALRRLEELQRQRLMKEGGFHPVEEGSEEWDTAQSILESLTLLTSLRPRQSGSADVPLIPSSATLHKLHRTLPVAPSQGWYGTLPTGRTIALRDNSTLYIKSTATAVPSLPSAAPTPVPAAPVAATPAATTAAIAQNYQYSYNYAAAGGYRGGYQYKPGQTPSYYPASYGTQGQTQAATQYYANQQYAASGQQQYAYSSWYQYQPPNQAAASGTSTTAASGTPQTGAAATATAPTTPSATIPTSYAGFFSSTAQAGQRAVANTVTAKPPQAAAGTIWGTGAAGGSGYVPPTLPPHMRTAVAGGTAQQGGYTYQPNYYGAYQPQPQVAAAASPAQ</sequence>
<reference evidence="4" key="2">
    <citation type="submission" date="2015-01" db="EMBL/GenBank/DDBJ databases">
        <title>Evolutionary Origins and Diversification of the Mycorrhizal Mutualists.</title>
        <authorList>
            <consortium name="DOE Joint Genome Institute"/>
            <consortium name="Mycorrhizal Genomics Consortium"/>
            <person name="Kohler A."/>
            <person name="Kuo A."/>
            <person name="Nagy L.G."/>
            <person name="Floudas D."/>
            <person name="Copeland A."/>
            <person name="Barry K.W."/>
            <person name="Cichocki N."/>
            <person name="Veneault-Fourrey C."/>
            <person name="LaButti K."/>
            <person name="Lindquist E.A."/>
            <person name="Lipzen A."/>
            <person name="Lundell T."/>
            <person name="Morin E."/>
            <person name="Murat C."/>
            <person name="Riley R."/>
            <person name="Ohm R."/>
            <person name="Sun H."/>
            <person name="Tunlid A."/>
            <person name="Henrissat B."/>
            <person name="Grigoriev I.V."/>
            <person name="Hibbett D.S."/>
            <person name="Martin F."/>
        </authorList>
    </citation>
    <scope>NUCLEOTIDE SEQUENCE [LARGE SCALE GENOMIC DNA]</scope>
    <source>
        <strain evidence="4">UH-Slu-Lm8-n1</strain>
    </source>
</reference>
<dbReference type="OrthoDB" id="21648at2759"/>
<dbReference type="STRING" id="930992.A0A0D0BK07"/>
<dbReference type="Proteomes" id="UP000054485">
    <property type="component" value="Unassembled WGS sequence"/>
</dbReference>
<gene>
    <name evidence="3" type="ORF">CY34DRAFT_800656</name>
</gene>
<name>A0A0D0BK07_9AGAM</name>